<dbReference type="InterPro" id="IPR036259">
    <property type="entry name" value="MFS_trans_sf"/>
</dbReference>
<keyword evidence="8" id="KW-0029">Amino-acid transport</keyword>
<evidence type="ECO:0000256" key="3">
    <source>
        <dbReference type="ARBA" id="ARBA00022448"/>
    </source>
</evidence>
<comment type="subcellular location">
    <subcellularLocation>
        <location evidence="1 8">Vacuole membrane</location>
        <topology evidence="1 8">Multi-pass membrane protein</topology>
    </subcellularLocation>
</comment>
<feature type="transmembrane region" description="Helical" evidence="8">
    <location>
        <begin position="104"/>
        <end position="124"/>
    </location>
</feature>
<dbReference type="SUPFAM" id="SSF103473">
    <property type="entry name" value="MFS general substrate transporter"/>
    <property type="match status" value="1"/>
</dbReference>
<reference evidence="10" key="1">
    <citation type="submission" date="2021-03" db="EMBL/GenBank/DDBJ databases">
        <title>Revisited historic fungal species revealed as producer of novel bioactive compounds through whole genome sequencing and comparative genomics.</title>
        <authorList>
            <person name="Vignolle G.A."/>
            <person name="Hochenegger N."/>
            <person name="Mach R.L."/>
            <person name="Mach-Aigner A.R."/>
            <person name="Javad Rahimi M."/>
            <person name="Salim K.A."/>
            <person name="Chan C.M."/>
            <person name="Lim L.B.L."/>
            <person name="Cai F."/>
            <person name="Druzhinina I.S."/>
            <person name="U'Ren J.M."/>
            <person name="Derntl C."/>
        </authorList>
    </citation>
    <scope>NUCLEOTIDE SEQUENCE</scope>
    <source>
        <strain evidence="10">TUCIM 5799</strain>
    </source>
</reference>
<feature type="compositionally biased region" description="Polar residues" evidence="9">
    <location>
        <begin position="497"/>
        <end position="516"/>
    </location>
</feature>
<name>A0A9P9WE51_9PEZI</name>
<evidence type="ECO:0000256" key="4">
    <source>
        <dbReference type="ARBA" id="ARBA00022692"/>
    </source>
</evidence>
<keyword evidence="8" id="KW-0926">Vacuole</keyword>
<accession>A0A9P9WE51</accession>
<dbReference type="Gene3D" id="1.20.1250.20">
    <property type="entry name" value="MFS general substrate transporter like domains"/>
    <property type="match status" value="1"/>
</dbReference>
<evidence type="ECO:0000256" key="7">
    <source>
        <dbReference type="ARBA" id="ARBA00023136"/>
    </source>
</evidence>
<keyword evidence="7 8" id="KW-0472">Membrane</keyword>
<feature type="transmembrane region" description="Helical" evidence="8">
    <location>
        <begin position="455"/>
        <end position="473"/>
    </location>
</feature>
<gene>
    <name evidence="10" type="ORF">JX265_010618</name>
</gene>
<dbReference type="InterPro" id="IPR024671">
    <property type="entry name" value="Atg22-like"/>
</dbReference>
<evidence type="ECO:0000256" key="5">
    <source>
        <dbReference type="ARBA" id="ARBA00022989"/>
    </source>
</evidence>
<sequence>MASGLVSRWKRDSSLYTFIYTNFVVGLAFSIFSTYVLYQLQITGYFIGTDVDGLPCMTYCIVPFGSQQLDLNTVLLYMNAMTFGIGGAVTILIIAYADFWNQKTLLVSGAIVLYGVLAIPSYWLTDPTITNFNALFALYVVFGVVTSILIALLNIYIPHCMRAAGHDLAANQLDEPSKPSHAYESPKEGKARKYGFAMTIFGMLANNISAALILAIVAILSGTLVGASQQSAGLLVTTVVGFVTVVAAVGSFLGLPALSAKPWPTNSPWTTAIVGILTPFKQLLRRKNMLFLLLAYTIYSDTNFALSSIISQLYFAEVHPDTLEFSLYILASNLFTVICTLAFYLVHRKLQFKLEKGLILGYGLILIVPIWGCIGIADQDKFGDKHRWEFYVQALITSASGSLVNPTFRLLYSELIPAGEEVMWFGLQIVLNCATTWVTYVATGPLQNATHNLRFPLILCVVFLAVPPAMEILRRTLGISKRDDLQWQDRNSHDQDNANSLGDTKFTRASTTVEGQ</sequence>
<dbReference type="Pfam" id="PF11700">
    <property type="entry name" value="ATG22"/>
    <property type="match status" value="1"/>
</dbReference>
<feature type="region of interest" description="Disordered" evidence="9">
    <location>
        <begin position="488"/>
        <end position="516"/>
    </location>
</feature>
<feature type="transmembrane region" description="Helical" evidence="8">
    <location>
        <begin position="15"/>
        <end position="38"/>
    </location>
</feature>
<evidence type="ECO:0000256" key="8">
    <source>
        <dbReference type="RuleBase" id="RU363073"/>
    </source>
</evidence>
<organism evidence="10 11">
    <name type="scientific">Neoarthrinium moseri</name>
    <dbReference type="NCBI Taxonomy" id="1658444"/>
    <lineage>
        <taxon>Eukaryota</taxon>
        <taxon>Fungi</taxon>
        <taxon>Dikarya</taxon>
        <taxon>Ascomycota</taxon>
        <taxon>Pezizomycotina</taxon>
        <taxon>Sordariomycetes</taxon>
        <taxon>Xylariomycetidae</taxon>
        <taxon>Amphisphaeriales</taxon>
        <taxon>Apiosporaceae</taxon>
        <taxon>Neoarthrinium</taxon>
    </lineage>
</organism>
<dbReference type="GO" id="GO:0005774">
    <property type="term" value="C:vacuolar membrane"/>
    <property type="evidence" value="ECO:0007669"/>
    <property type="project" value="UniProtKB-SubCell"/>
</dbReference>
<feature type="transmembrane region" description="Helical" evidence="8">
    <location>
        <begin position="424"/>
        <end position="443"/>
    </location>
</feature>
<dbReference type="OrthoDB" id="5240206at2759"/>
<keyword evidence="11" id="KW-1185">Reference proteome</keyword>
<proteinExistence type="inferred from homology"/>
<feature type="transmembrane region" description="Helical" evidence="8">
    <location>
        <begin position="358"/>
        <end position="378"/>
    </location>
</feature>
<evidence type="ECO:0000256" key="2">
    <source>
        <dbReference type="ARBA" id="ARBA00006978"/>
    </source>
</evidence>
<feature type="transmembrane region" description="Helical" evidence="8">
    <location>
        <begin position="290"/>
        <end position="315"/>
    </location>
</feature>
<comment type="similarity">
    <text evidence="2 8">Belongs to the ATG22 family.</text>
</comment>
<feature type="transmembrane region" description="Helical" evidence="8">
    <location>
        <begin position="327"/>
        <end position="346"/>
    </location>
</feature>
<dbReference type="GO" id="GO:0006914">
    <property type="term" value="P:autophagy"/>
    <property type="evidence" value="ECO:0007669"/>
    <property type="project" value="UniProtKB-KW"/>
</dbReference>
<dbReference type="AlphaFoldDB" id="A0A9P9WE51"/>
<dbReference type="GO" id="GO:0032974">
    <property type="term" value="P:amino acid transmembrane export from vacuole"/>
    <property type="evidence" value="ECO:0007669"/>
    <property type="project" value="TreeGrafter"/>
</dbReference>
<dbReference type="InterPro" id="IPR050495">
    <property type="entry name" value="ATG22/LtaA_families"/>
</dbReference>
<evidence type="ECO:0000256" key="6">
    <source>
        <dbReference type="ARBA" id="ARBA00023006"/>
    </source>
</evidence>
<protein>
    <recommendedName>
        <fullName evidence="8">Autophagy-related protein</fullName>
    </recommendedName>
</protein>
<evidence type="ECO:0000313" key="11">
    <source>
        <dbReference type="Proteomes" id="UP000829685"/>
    </source>
</evidence>
<evidence type="ECO:0000256" key="9">
    <source>
        <dbReference type="SAM" id="MobiDB-lite"/>
    </source>
</evidence>
<comment type="function">
    <text evidence="8">Vacuolar effluxer which mediate the efflux of amino acids resulting from autophagic degradation. The release of autophagic amino acids allows the maintenance of protein synthesis and viability during nitrogen starvation.</text>
</comment>
<keyword evidence="3 8" id="KW-0813">Transport</keyword>
<dbReference type="EMBL" id="JAFIMR010000035">
    <property type="protein sequence ID" value="KAI1859141.1"/>
    <property type="molecule type" value="Genomic_DNA"/>
</dbReference>
<dbReference type="PANTHER" id="PTHR23519">
    <property type="entry name" value="AUTOPHAGY-RELATED PROTEIN 22"/>
    <property type="match status" value="1"/>
</dbReference>
<dbReference type="PANTHER" id="PTHR23519:SF2">
    <property type="entry name" value="AUTOPHAGY-RELATED PROTEIN 22"/>
    <property type="match status" value="1"/>
</dbReference>
<keyword evidence="6 8" id="KW-0072">Autophagy</keyword>
<comment type="caution">
    <text evidence="10">The sequence shown here is derived from an EMBL/GenBank/DDBJ whole genome shotgun (WGS) entry which is preliminary data.</text>
</comment>
<dbReference type="Proteomes" id="UP000829685">
    <property type="component" value="Unassembled WGS sequence"/>
</dbReference>
<keyword evidence="4 8" id="KW-0812">Transmembrane</keyword>
<feature type="transmembrane region" description="Helical" evidence="8">
    <location>
        <begin position="136"/>
        <end position="157"/>
    </location>
</feature>
<feature type="transmembrane region" description="Helical" evidence="8">
    <location>
        <begin position="232"/>
        <end position="255"/>
    </location>
</feature>
<keyword evidence="5 8" id="KW-1133">Transmembrane helix</keyword>
<evidence type="ECO:0000313" key="10">
    <source>
        <dbReference type="EMBL" id="KAI1859141.1"/>
    </source>
</evidence>
<feature type="transmembrane region" description="Helical" evidence="8">
    <location>
        <begin position="74"/>
        <end position="97"/>
    </location>
</feature>
<feature type="transmembrane region" description="Helical" evidence="8">
    <location>
        <begin position="194"/>
        <end position="220"/>
    </location>
</feature>
<evidence type="ECO:0000256" key="1">
    <source>
        <dbReference type="ARBA" id="ARBA00004128"/>
    </source>
</evidence>